<accession>A0A9Q0PLN1</accession>
<sequence length="95" mass="10701">MQCQDPDIAWSRSSSTTTNTSSTVITTEKRSSILPAGKKIEDHEARAERRFLQQACSRPLQIFWPEMRQPGKGAQGKVLHSPAMCHHVSLLARVW</sequence>
<reference evidence="2" key="2">
    <citation type="journal article" date="2023" name="Int. J. Mol. Sci.">
        <title>De Novo Assembly and Annotation of 11 Diverse Shrub Willow (Salix) Genomes Reveals Novel Gene Organization in Sex-Linked Regions.</title>
        <authorList>
            <person name="Hyden B."/>
            <person name="Feng K."/>
            <person name="Yates T.B."/>
            <person name="Jawdy S."/>
            <person name="Cereghino C."/>
            <person name="Smart L.B."/>
            <person name="Muchero W."/>
        </authorList>
    </citation>
    <scope>NUCLEOTIDE SEQUENCE [LARGE SCALE GENOMIC DNA]</scope>
    <source>
        <tissue evidence="2">Shoot tip</tissue>
    </source>
</reference>
<dbReference type="AlphaFoldDB" id="A0A9Q0PLN1"/>
<proteinExistence type="predicted"/>
<evidence type="ECO:0000313" key="3">
    <source>
        <dbReference type="Proteomes" id="UP001151529"/>
    </source>
</evidence>
<dbReference type="Proteomes" id="UP001151529">
    <property type="component" value="Chromosome 8"/>
</dbReference>
<comment type="caution">
    <text evidence="2">The sequence shown here is derived from an EMBL/GenBank/DDBJ whole genome shotgun (WGS) entry which is preliminary data.</text>
</comment>
<protein>
    <submittedName>
        <fullName evidence="2">Uncharacterized protein</fullName>
    </submittedName>
</protein>
<gene>
    <name evidence="2" type="ORF">OIU85_006715</name>
</gene>
<dbReference type="OrthoDB" id="10553728at2759"/>
<reference evidence="2" key="1">
    <citation type="submission" date="2022-11" db="EMBL/GenBank/DDBJ databases">
        <authorList>
            <person name="Hyden B.L."/>
            <person name="Feng K."/>
            <person name="Yates T."/>
            <person name="Jawdy S."/>
            <person name="Smart L.B."/>
            <person name="Muchero W."/>
        </authorList>
    </citation>
    <scope>NUCLEOTIDE SEQUENCE</scope>
    <source>
        <tissue evidence="2">Shoot tip</tissue>
    </source>
</reference>
<feature type="compositionally biased region" description="Low complexity" evidence="1">
    <location>
        <begin position="11"/>
        <end position="26"/>
    </location>
</feature>
<evidence type="ECO:0000313" key="2">
    <source>
        <dbReference type="EMBL" id="KAJ6690478.1"/>
    </source>
</evidence>
<name>A0A9Q0PLN1_SALVM</name>
<organism evidence="2 3">
    <name type="scientific">Salix viminalis</name>
    <name type="common">Common osier</name>
    <name type="synonym">Basket willow</name>
    <dbReference type="NCBI Taxonomy" id="40686"/>
    <lineage>
        <taxon>Eukaryota</taxon>
        <taxon>Viridiplantae</taxon>
        <taxon>Streptophyta</taxon>
        <taxon>Embryophyta</taxon>
        <taxon>Tracheophyta</taxon>
        <taxon>Spermatophyta</taxon>
        <taxon>Magnoliopsida</taxon>
        <taxon>eudicotyledons</taxon>
        <taxon>Gunneridae</taxon>
        <taxon>Pentapetalae</taxon>
        <taxon>rosids</taxon>
        <taxon>fabids</taxon>
        <taxon>Malpighiales</taxon>
        <taxon>Salicaceae</taxon>
        <taxon>Saliceae</taxon>
        <taxon>Salix</taxon>
    </lineage>
</organism>
<feature type="region of interest" description="Disordered" evidence="1">
    <location>
        <begin position="1"/>
        <end position="30"/>
    </location>
</feature>
<evidence type="ECO:0000256" key="1">
    <source>
        <dbReference type="SAM" id="MobiDB-lite"/>
    </source>
</evidence>
<keyword evidence="3" id="KW-1185">Reference proteome</keyword>
<dbReference type="EMBL" id="JAPFFL010000012">
    <property type="protein sequence ID" value="KAJ6690478.1"/>
    <property type="molecule type" value="Genomic_DNA"/>
</dbReference>